<dbReference type="InParanoid" id="H0XUF2"/>
<evidence type="ECO:0000313" key="3">
    <source>
        <dbReference type="Proteomes" id="UP000005225"/>
    </source>
</evidence>
<dbReference type="Ensembl" id="ENSOGAT00000028469.1">
    <property type="protein sequence ID" value="ENSOGAP00000019744.1"/>
    <property type="gene ID" value="ENSOGAG00000016617.2"/>
</dbReference>
<accession>H0XUF2</accession>
<dbReference type="FunCoup" id="H0XUF2">
    <property type="interactions" value="71"/>
</dbReference>
<dbReference type="EMBL" id="AAQR03186956">
    <property type="status" value="NOT_ANNOTATED_CDS"/>
    <property type="molecule type" value="Genomic_DNA"/>
</dbReference>
<dbReference type="OMA" id="VRIVDYQ"/>
<keyword evidence="3" id="KW-1185">Reference proteome</keyword>
<reference evidence="2" key="2">
    <citation type="submission" date="2025-08" db="UniProtKB">
        <authorList>
            <consortium name="Ensembl"/>
        </authorList>
    </citation>
    <scope>IDENTIFICATION</scope>
</reference>
<dbReference type="eggNOG" id="ENOG502SVK6">
    <property type="taxonomic scope" value="Eukaryota"/>
</dbReference>
<reference evidence="3" key="1">
    <citation type="submission" date="2011-03" db="EMBL/GenBank/DDBJ databases">
        <title>Version 3 of the genome sequence of Otolemur garnettii (Bushbaby).</title>
        <authorList>
            <consortium name="The Broad Institute Genome Sequencing Platform"/>
            <person name="Di Palma F."/>
            <person name="Johnson J."/>
            <person name="Lander E.S."/>
            <person name="Lindblad-Toh K."/>
            <person name="Jaffe D.B."/>
            <person name="Gnerre S."/>
            <person name="MacCallum I."/>
            <person name="Przybylski D."/>
            <person name="Ribeiro F.J."/>
            <person name="Burton J.N."/>
            <person name="Walker B.J."/>
            <person name="Sharpe T."/>
            <person name="Hall G."/>
        </authorList>
    </citation>
    <scope>NUCLEOTIDE SEQUENCE [LARGE SCALE GENOMIC DNA]</scope>
</reference>
<dbReference type="PANTHER" id="PTHR36880">
    <property type="entry name" value="9130008F23RIK PROTEIN"/>
    <property type="match status" value="1"/>
</dbReference>
<dbReference type="GeneTree" id="ENSGT00390000007738"/>
<dbReference type="HOGENOM" id="CLU_099670_0_0_1"/>
<dbReference type="Proteomes" id="UP000005225">
    <property type="component" value="Unassembled WGS sequence"/>
</dbReference>
<proteinExistence type="predicted"/>
<dbReference type="EMBL" id="AAQR03186957">
    <property type="status" value="NOT_ANNOTATED_CDS"/>
    <property type="molecule type" value="Genomic_DNA"/>
</dbReference>
<protein>
    <submittedName>
        <fullName evidence="2">Chromosome 6 open reading frame 141</fullName>
    </submittedName>
</protein>
<organism evidence="2 3">
    <name type="scientific">Otolemur garnettii</name>
    <name type="common">Small-eared galago</name>
    <name type="synonym">Garnett's greater bushbaby</name>
    <dbReference type="NCBI Taxonomy" id="30611"/>
    <lineage>
        <taxon>Eukaryota</taxon>
        <taxon>Metazoa</taxon>
        <taxon>Chordata</taxon>
        <taxon>Craniata</taxon>
        <taxon>Vertebrata</taxon>
        <taxon>Euteleostomi</taxon>
        <taxon>Mammalia</taxon>
        <taxon>Eutheria</taxon>
        <taxon>Euarchontoglires</taxon>
        <taxon>Primates</taxon>
        <taxon>Strepsirrhini</taxon>
        <taxon>Lorisiformes</taxon>
        <taxon>Galagidae</taxon>
        <taxon>Otolemur</taxon>
    </lineage>
</organism>
<sequence length="194" mass="20815">MNDPLAGMGAPGPRLGRSGPFPRDVGRGAPQAPCGLSAARAGASGSRGGGCQGRAAGPALGVRDGDNPDCDSWVKEKVLFLLHPERWLGNQGDPARGEVAGVADFPWEDGDHRDRELNCPSVFQREKRISGRRIAAPSQAPPRDPAAPARSVLVRVVDYQMTQEVLQTAWTKGRMTTKTEERSMTAVTFRTTRD</sequence>
<feature type="region of interest" description="Disordered" evidence="1">
    <location>
        <begin position="1"/>
        <end position="66"/>
    </location>
</feature>
<feature type="region of interest" description="Disordered" evidence="1">
    <location>
        <begin position="128"/>
        <end position="149"/>
    </location>
</feature>
<dbReference type="InterPro" id="IPR037739">
    <property type="entry name" value="C6orf141"/>
</dbReference>
<reference evidence="2" key="3">
    <citation type="submission" date="2025-09" db="UniProtKB">
        <authorList>
            <consortium name="Ensembl"/>
        </authorList>
    </citation>
    <scope>IDENTIFICATION</scope>
</reference>
<dbReference type="PANTHER" id="PTHR36880:SF1">
    <property type="entry name" value="9130008F23RIK PROTEIN"/>
    <property type="match status" value="1"/>
</dbReference>
<evidence type="ECO:0000256" key="1">
    <source>
        <dbReference type="SAM" id="MobiDB-lite"/>
    </source>
</evidence>
<dbReference type="AlphaFoldDB" id="H0XUF2"/>
<name>H0XUF2_OTOGA</name>
<evidence type="ECO:0000313" key="2">
    <source>
        <dbReference type="Ensembl" id="ENSOGAP00000019744.1"/>
    </source>
</evidence>
<gene>
    <name evidence="2" type="primary">C6orf141</name>
</gene>